<dbReference type="Proteomes" id="UP001596549">
    <property type="component" value="Unassembled WGS sequence"/>
</dbReference>
<dbReference type="SUPFAM" id="SSF53098">
    <property type="entry name" value="Ribonuclease H-like"/>
    <property type="match status" value="1"/>
</dbReference>
<dbReference type="PANTHER" id="PTHR30231:SF42">
    <property type="entry name" value="EXONUCLEASE"/>
    <property type="match status" value="1"/>
</dbReference>
<dbReference type="PANTHER" id="PTHR30231">
    <property type="entry name" value="DNA POLYMERASE III SUBUNIT EPSILON"/>
    <property type="match status" value="1"/>
</dbReference>
<dbReference type="GO" id="GO:0004527">
    <property type="term" value="F:exonuclease activity"/>
    <property type="evidence" value="ECO:0007669"/>
    <property type="project" value="UniProtKB-KW"/>
</dbReference>
<proteinExistence type="predicted"/>
<keyword evidence="1 3" id="KW-0540">Nuclease</keyword>
<dbReference type="InterPro" id="IPR013520">
    <property type="entry name" value="Ribonucl_H"/>
</dbReference>
<dbReference type="Pfam" id="PF00929">
    <property type="entry name" value="RNase_T"/>
    <property type="match status" value="1"/>
</dbReference>
<accession>A0ABW2NTR3</accession>
<evidence type="ECO:0000313" key="4">
    <source>
        <dbReference type="Proteomes" id="UP001596549"/>
    </source>
</evidence>
<dbReference type="EC" id="3.1.-.-" evidence="3"/>
<gene>
    <name evidence="3" type="ORF">ACFQPF_13660</name>
</gene>
<keyword evidence="3" id="KW-0378">Hydrolase</keyword>
<evidence type="ECO:0000259" key="2">
    <source>
        <dbReference type="SMART" id="SM00479"/>
    </source>
</evidence>
<comment type="caution">
    <text evidence="3">The sequence shown here is derived from an EMBL/GenBank/DDBJ whole genome shotgun (WGS) entry which is preliminary data.</text>
</comment>
<dbReference type="EMBL" id="JBHTCP010000046">
    <property type="protein sequence ID" value="MFC7372720.1"/>
    <property type="molecule type" value="Genomic_DNA"/>
</dbReference>
<dbReference type="SMART" id="SM00479">
    <property type="entry name" value="EXOIII"/>
    <property type="match status" value="1"/>
</dbReference>
<dbReference type="Gene3D" id="3.30.420.10">
    <property type="entry name" value="Ribonuclease H-like superfamily/Ribonuclease H"/>
    <property type="match status" value="1"/>
</dbReference>
<organism evidence="3 4">
    <name type="scientific">Fictibacillus iocasae</name>
    <dbReference type="NCBI Taxonomy" id="2715437"/>
    <lineage>
        <taxon>Bacteria</taxon>
        <taxon>Bacillati</taxon>
        <taxon>Bacillota</taxon>
        <taxon>Bacilli</taxon>
        <taxon>Bacillales</taxon>
        <taxon>Fictibacillaceae</taxon>
        <taxon>Fictibacillus</taxon>
    </lineage>
</organism>
<evidence type="ECO:0000313" key="3">
    <source>
        <dbReference type="EMBL" id="MFC7372720.1"/>
    </source>
</evidence>
<dbReference type="InterPro" id="IPR036397">
    <property type="entry name" value="RNaseH_sf"/>
</dbReference>
<dbReference type="InterPro" id="IPR012337">
    <property type="entry name" value="RNaseH-like_sf"/>
</dbReference>
<dbReference type="CDD" id="cd06130">
    <property type="entry name" value="DNA_pol_III_epsilon_like"/>
    <property type="match status" value="1"/>
</dbReference>
<feature type="domain" description="Exonuclease" evidence="2">
    <location>
        <begin position="2"/>
        <end position="166"/>
    </location>
</feature>
<reference evidence="4" key="1">
    <citation type="journal article" date="2019" name="Int. J. Syst. Evol. Microbiol.">
        <title>The Global Catalogue of Microorganisms (GCM) 10K type strain sequencing project: providing services to taxonomists for standard genome sequencing and annotation.</title>
        <authorList>
            <consortium name="The Broad Institute Genomics Platform"/>
            <consortium name="The Broad Institute Genome Sequencing Center for Infectious Disease"/>
            <person name="Wu L."/>
            <person name="Ma J."/>
        </authorList>
    </citation>
    <scope>NUCLEOTIDE SEQUENCE [LARGE SCALE GENOMIC DNA]</scope>
    <source>
        <strain evidence="4">NBRC 106396</strain>
    </source>
</reference>
<keyword evidence="4" id="KW-1185">Reference proteome</keyword>
<evidence type="ECO:0000256" key="1">
    <source>
        <dbReference type="ARBA" id="ARBA00022839"/>
    </source>
</evidence>
<sequence length="199" mass="22476">MDFIALDFETANKTRGSACAIGLVTVEKGEITDSFYSLIKPKNNWFDPFHTTIHGITKEDVMDSPEFDEVWEQVAPSFQKNIIIAHNASFDMSVLRHAFADYNIDSPTLDYSCSLIAARSVWPELGSHRLNILANQLQIPFQHHDALEDAKVAAHVMLNCFQHTNTMDFDQLHSQLNMTLGRIHSNGYTPARGKKVKVK</sequence>
<dbReference type="InterPro" id="IPR006054">
    <property type="entry name" value="DnaQ"/>
</dbReference>
<name>A0ABW2NTR3_9BACL</name>
<dbReference type="RefSeq" id="WP_379750284.1">
    <property type="nucleotide sequence ID" value="NZ_JBHTCP010000046.1"/>
</dbReference>
<keyword evidence="1 3" id="KW-0269">Exonuclease</keyword>
<dbReference type="NCBIfam" id="TIGR00573">
    <property type="entry name" value="dnaq"/>
    <property type="match status" value="1"/>
</dbReference>
<protein>
    <submittedName>
        <fullName evidence="3">3'-5' exonuclease</fullName>
        <ecNumber evidence="3">3.1.-.-</ecNumber>
    </submittedName>
</protein>